<evidence type="ECO:0000256" key="7">
    <source>
        <dbReference type="ARBA" id="ARBA00022618"/>
    </source>
</evidence>
<reference evidence="15" key="1">
    <citation type="submission" date="2018-06" db="EMBL/GenBank/DDBJ databases">
        <authorList>
            <person name="Zhirakovskaya E."/>
        </authorList>
    </citation>
    <scope>NUCLEOTIDE SEQUENCE</scope>
</reference>
<feature type="transmembrane region" description="Helical" evidence="12">
    <location>
        <begin position="281"/>
        <end position="300"/>
    </location>
</feature>
<feature type="domain" description="ABC3 transporter permease C-terminal" evidence="13">
    <location>
        <begin position="185"/>
        <end position="302"/>
    </location>
</feature>
<dbReference type="GO" id="GO:0051301">
    <property type="term" value="P:cell division"/>
    <property type="evidence" value="ECO:0007669"/>
    <property type="project" value="UniProtKB-KW"/>
</dbReference>
<dbReference type="AlphaFoldDB" id="A0A3B0YD04"/>
<evidence type="ECO:0000256" key="10">
    <source>
        <dbReference type="ARBA" id="ARBA00023136"/>
    </source>
</evidence>
<evidence type="ECO:0000313" key="15">
    <source>
        <dbReference type="EMBL" id="VAW77321.1"/>
    </source>
</evidence>
<evidence type="ECO:0000259" key="14">
    <source>
        <dbReference type="Pfam" id="PF18075"/>
    </source>
</evidence>
<dbReference type="PANTHER" id="PTHR47755:SF1">
    <property type="entry name" value="CELL DIVISION PROTEIN FTSX"/>
    <property type="match status" value="1"/>
</dbReference>
<organism evidence="15">
    <name type="scientific">hydrothermal vent metagenome</name>
    <dbReference type="NCBI Taxonomy" id="652676"/>
    <lineage>
        <taxon>unclassified sequences</taxon>
        <taxon>metagenomes</taxon>
        <taxon>ecological metagenomes</taxon>
    </lineage>
</organism>
<protein>
    <recommendedName>
        <fullName evidence="4">Cell division protein FtsX</fullName>
    </recommendedName>
</protein>
<evidence type="ECO:0000256" key="12">
    <source>
        <dbReference type="SAM" id="Phobius"/>
    </source>
</evidence>
<evidence type="ECO:0000256" key="1">
    <source>
        <dbReference type="ARBA" id="ARBA00004429"/>
    </source>
</evidence>
<dbReference type="InterPro" id="IPR004513">
    <property type="entry name" value="FtsX"/>
</dbReference>
<evidence type="ECO:0000256" key="8">
    <source>
        <dbReference type="ARBA" id="ARBA00022692"/>
    </source>
</evidence>
<keyword evidence="9 12" id="KW-1133">Transmembrane helix</keyword>
<evidence type="ECO:0000256" key="4">
    <source>
        <dbReference type="ARBA" id="ARBA00021907"/>
    </source>
</evidence>
<evidence type="ECO:0000256" key="11">
    <source>
        <dbReference type="ARBA" id="ARBA00023306"/>
    </source>
</evidence>
<keyword evidence="10 12" id="KW-0472">Membrane</keyword>
<feature type="transmembrane region" description="Helical" evidence="12">
    <location>
        <begin position="30"/>
        <end position="52"/>
    </location>
</feature>
<dbReference type="GO" id="GO:0032153">
    <property type="term" value="C:cell division site"/>
    <property type="evidence" value="ECO:0007669"/>
    <property type="project" value="TreeGrafter"/>
</dbReference>
<evidence type="ECO:0000256" key="3">
    <source>
        <dbReference type="ARBA" id="ARBA00011160"/>
    </source>
</evidence>
<evidence type="ECO:0000256" key="6">
    <source>
        <dbReference type="ARBA" id="ARBA00022519"/>
    </source>
</evidence>
<keyword evidence="5" id="KW-1003">Cell membrane</keyword>
<dbReference type="PANTHER" id="PTHR47755">
    <property type="entry name" value="CELL DIVISION PROTEIN FTSX"/>
    <property type="match status" value="1"/>
</dbReference>
<dbReference type="Pfam" id="PF18075">
    <property type="entry name" value="FtsX_ECD"/>
    <property type="match status" value="1"/>
</dbReference>
<feature type="domain" description="FtsX extracellular" evidence="14">
    <location>
        <begin position="69"/>
        <end position="160"/>
    </location>
</feature>
<evidence type="ECO:0000259" key="13">
    <source>
        <dbReference type="Pfam" id="PF02687"/>
    </source>
</evidence>
<gene>
    <name evidence="15" type="ORF">MNBD_GAMMA15-273</name>
</gene>
<comment type="subcellular location">
    <subcellularLocation>
        <location evidence="1">Cell inner membrane</location>
        <topology evidence="1">Multi-pass membrane protein</topology>
    </subcellularLocation>
</comment>
<proteinExistence type="inferred from homology"/>
<comment type="subunit">
    <text evidence="3">Forms a membrane-associated complex with FtsE.</text>
</comment>
<feature type="transmembrane region" description="Helical" evidence="12">
    <location>
        <begin position="235"/>
        <end position="257"/>
    </location>
</feature>
<dbReference type="InterPro" id="IPR003838">
    <property type="entry name" value="ABC3_permease_C"/>
</dbReference>
<keyword evidence="8 12" id="KW-0812">Transmembrane</keyword>
<comment type="similarity">
    <text evidence="2">Belongs to the ABC-4 integral membrane protein family. FtsX subfamily.</text>
</comment>
<dbReference type="Pfam" id="PF02687">
    <property type="entry name" value="FtsX"/>
    <property type="match status" value="1"/>
</dbReference>
<dbReference type="InterPro" id="IPR040690">
    <property type="entry name" value="FtsX_ECD"/>
</dbReference>
<dbReference type="GO" id="GO:0005886">
    <property type="term" value="C:plasma membrane"/>
    <property type="evidence" value="ECO:0007669"/>
    <property type="project" value="UniProtKB-SubCell"/>
</dbReference>
<accession>A0A3B0YD04</accession>
<keyword evidence="6" id="KW-0997">Cell inner membrane</keyword>
<name>A0A3B0YD04_9ZZZZ</name>
<dbReference type="PIRSF" id="PIRSF003097">
    <property type="entry name" value="FtsX"/>
    <property type="match status" value="1"/>
</dbReference>
<dbReference type="EMBL" id="UOFN01000075">
    <property type="protein sequence ID" value="VAW77321.1"/>
    <property type="molecule type" value="Genomic_DNA"/>
</dbReference>
<keyword evidence="11" id="KW-0131">Cell cycle</keyword>
<dbReference type="InterPro" id="IPR047590">
    <property type="entry name" value="FtsX_proteobact-type"/>
</dbReference>
<feature type="transmembrane region" description="Helical" evidence="12">
    <location>
        <begin position="183"/>
        <end position="202"/>
    </location>
</feature>
<evidence type="ECO:0000256" key="2">
    <source>
        <dbReference type="ARBA" id="ARBA00007379"/>
    </source>
</evidence>
<sequence>MKLPRPIHNYFIRHMQVALNSLGRLYRAPLASLMTAAVIGIALALPSGLYLLTGNLQKLGAQWDGGANLSLFLQQSVSVADARKLQKKLTGWPEIDSLELVTPEQALAEFKELSGFGQTLDLLDDNPLPVVLAIKPADTFSTAQTAAELTQKLRALPEVELAQLDLQWVKRFNAIIEIIQRSIWILAALLSLAVLLIVGNTIRLEILSRREEIEVTKLIGATNGFIRRPFLYTGLWYGLLGAILGTLLVEIALWQLLDPVSRLAGLYQSNFSLQALDAGELLYLLLGGAGLGLLGAWIAVGRHLSAIEPR</sequence>
<dbReference type="Gene3D" id="3.30.70.3040">
    <property type="match status" value="1"/>
</dbReference>
<dbReference type="NCBIfam" id="TIGR00439">
    <property type="entry name" value="FtsX_Gneg"/>
    <property type="match status" value="1"/>
</dbReference>
<evidence type="ECO:0000256" key="9">
    <source>
        <dbReference type="ARBA" id="ARBA00022989"/>
    </source>
</evidence>
<keyword evidence="7" id="KW-0132">Cell division</keyword>
<evidence type="ECO:0000256" key="5">
    <source>
        <dbReference type="ARBA" id="ARBA00022475"/>
    </source>
</evidence>